<dbReference type="PANTHER" id="PTHR46148">
    <property type="entry name" value="CHROMO DOMAIN-CONTAINING PROTEIN"/>
    <property type="match status" value="1"/>
</dbReference>
<dbReference type="PANTHER" id="PTHR46148:SF57">
    <property type="entry name" value="OS12G0499874 PROTEIN"/>
    <property type="match status" value="1"/>
</dbReference>
<dbReference type="OrthoDB" id="786614at2759"/>
<proteinExistence type="predicted"/>
<feature type="domain" description="Retrotransposon gag" evidence="1">
    <location>
        <begin position="24"/>
        <end position="95"/>
    </location>
</feature>
<evidence type="ECO:0000259" key="1">
    <source>
        <dbReference type="Pfam" id="PF03732"/>
    </source>
</evidence>
<dbReference type="Pfam" id="PF08284">
    <property type="entry name" value="RVP_2"/>
    <property type="match status" value="1"/>
</dbReference>
<evidence type="ECO:0000313" key="2">
    <source>
        <dbReference type="EMBL" id="VFQ97287.1"/>
    </source>
</evidence>
<dbReference type="Pfam" id="PF03732">
    <property type="entry name" value="Retrotrans_gag"/>
    <property type="match status" value="1"/>
</dbReference>
<organism evidence="2 3">
    <name type="scientific">Cuscuta campestris</name>
    <dbReference type="NCBI Taxonomy" id="132261"/>
    <lineage>
        <taxon>Eukaryota</taxon>
        <taxon>Viridiplantae</taxon>
        <taxon>Streptophyta</taxon>
        <taxon>Embryophyta</taxon>
        <taxon>Tracheophyta</taxon>
        <taxon>Spermatophyta</taxon>
        <taxon>Magnoliopsida</taxon>
        <taxon>eudicotyledons</taxon>
        <taxon>Gunneridae</taxon>
        <taxon>Pentapetalae</taxon>
        <taxon>asterids</taxon>
        <taxon>lamiids</taxon>
        <taxon>Solanales</taxon>
        <taxon>Convolvulaceae</taxon>
        <taxon>Cuscuteae</taxon>
        <taxon>Cuscuta</taxon>
        <taxon>Cuscuta subgen. Grammica</taxon>
        <taxon>Cuscuta sect. Cleistogrammica</taxon>
    </lineage>
</organism>
<dbReference type="InterPro" id="IPR005162">
    <property type="entry name" value="Retrotrans_gag_dom"/>
</dbReference>
<accession>A0A484N9P5</accession>
<dbReference type="EMBL" id="OOIL02006492">
    <property type="protein sequence ID" value="VFQ97287.1"/>
    <property type="molecule type" value="Genomic_DNA"/>
</dbReference>
<keyword evidence="3" id="KW-1185">Reference proteome</keyword>
<reference evidence="2 3" key="1">
    <citation type="submission" date="2018-04" db="EMBL/GenBank/DDBJ databases">
        <authorList>
            <person name="Vogel A."/>
        </authorList>
    </citation>
    <scope>NUCLEOTIDE SEQUENCE [LARGE SCALE GENOMIC DNA]</scope>
</reference>
<sequence length="255" mass="29279">MTCLVHGGLALSKPVITTNTALVRKRDKPVFQHFDWAFKKEYILARFREEKQKVFMELQQGDMTLAELRQKFEHLAQFAPTLVSTPVDRIEEFRKRLSPDVRPYVSTVITTDFSETYDLMAKAEKDVDDLKASMDDGGAGSTLSYICVPMPEKSEIQRGDMEYPMVVSNPLGHSMRLHHLYRNCPLMAQGHRLSANLIELPYKEFDIILDPSHVLPEGEVTLDESLTYEEEPIQILAREAKELRNKTVPLVKVLW</sequence>
<gene>
    <name evidence="2" type="ORF">CCAM_LOCUS39063</name>
</gene>
<name>A0A484N9P5_9ASTE</name>
<dbReference type="AlphaFoldDB" id="A0A484N9P5"/>
<protein>
    <recommendedName>
        <fullName evidence="1">Retrotransposon gag domain-containing protein</fullName>
    </recommendedName>
</protein>
<evidence type="ECO:0000313" key="3">
    <source>
        <dbReference type="Proteomes" id="UP000595140"/>
    </source>
</evidence>
<dbReference type="Proteomes" id="UP000595140">
    <property type="component" value="Unassembled WGS sequence"/>
</dbReference>